<protein>
    <submittedName>
        <fullName evidence="3">Uncharacterized protein</fullName>
    </submittedName>
</protein>
<dbReference type="EMBL" id="CAJOBD010005420">
    <property type="protein sequence ID" value="CAF4030637.1"/>
    <property type="molecule type" value="Genomic_DNA"/>
</dbReference>
<organism evidence="3 4">
    <name type="scientific">Rotaria sordida</name>
    <dbReference type="NCBI Taxonomy" id="392033"/>
    <lineage>
        <taxon>Eukaryota</taxon>
        <taxon>Metazoa</taxon>
        <taxon>Spiralia</taxon>
        <taxon>Gnathifera</taxon>
        <taxon>Rotifera</taxon>
        <taxon>Eurotatoria</taxon>
        <taxon>Bdelloidea</taxon>
        <taxon>Philodinida</taxon>
        <taxon>Philodinidae</taxon>
        <taxon>Rotaria</taxon>
    </lineage>
</organism>
<sequence length="129" mass="13693">MATIKSKKNNAIVAAHPTKLAFVIFFDNGIIEQKRPKTRPASPVVQPRSPVTPTSLPLVSTPPMIPTPSPILPPVPPVLPSLPAIPSSPTPSLLSRQSTLPSQSPAAQVPIPGKLSIIHSPFSQSYMQQ</sequence>
<evidence type="ECO:0000256" key="1">
    <source>
        <dbReference type="SAM" id="MobiDB-lite"/>
    </source>
</evidence>
<evidence type="ECO:0000313" key="2">
    <source>
        <dbReference type="EMBL" id="CAF1304571.1"/>
    </source>
</evidence>
<feature type="region of interest" description="Disordered" evidence="1">
    <location>
        <begin position="86"/>
        <end position="108"/>
    </location>
</feature>
<comment type="caution">
    <text evidence="3">The sequence shown here is derived from an EMBL/GenBank/DDBJ whole genome shotgun (WGS) entry which is preliminary data.</text>
</comment>
<evidence type="ECO:0000313" key="3">
    <source>
        <dbReference type="EMBL" id="CAF4030637.1"/>
    </source>
</evidence>
<accession>A0A819QV74</accession>
<gene>
    <name evidence="3" type="ORF">JBS370_LOCUS27935</name>
    <name evidence="2" type="ORF">ZHD862_LOCUS28147</name>
</gene>
<feature type="compositionally biased region" description="Low complexity" evidence="1">
    <location>
        <begin position="86"/>
        <end position="105"/>
    </location>
</feature>
<feature type="region of interest" description="Disordered" evidence="1">
    <location>
        <begin position="35"/>
        <end position="62"/>
    </location>
</feature>
<evidence type="ECO:0000313" key="4">
    <source>
        <dbReference type="Proteomes" id="UP000663836"/>
    </source>
</evidence>
<dbReference type="EMBL" id="CAJNOT010002309">
    <property type="protein sequence ID" value="CAF1304571.1"/>
    <property type="molecule type" value="Genomic_DNA"/>
</dbReference>
<dbReference type="Proteomes" id="UP000663864">
    <property type="component" value="Unassembled WGS sequence"/>
</dbReference>
<dbReference type="AlphaFoldDB" id="A0A819QV74"/>
<reference evidence="3" key="1">
    <citation type="submission" date="2021-02" db="EMBL/GenBank/DDBJ databases">
        <authorList>
            <person name="Nowell W R."/>
        </authorList>
    </citation>
    <scope>NUCLEOTIDE SEQUENCE</scope>
</reference>
<feature type="compositionally biased region" description="Low complexity" evidence="1">
    <location>
        <begin position="49"/>
        <end position="62"/>
    </location>
</feature>
<proteinExistence type="predicted"/>
<name>A0A819QV74_9BILA</name>
<dbReference type="Proteomes" id="UP000663836">
    <property type="component" value="Unassembled WGS sequence"/>
</dbReference>